<reference evidence="1 2" key="1">
    <citation type="journal article" date="2012" name="Science">
        <title>The Paleozoic origin of enzymatic lignin decomposition reconstructed from 31 fungal genomes.</title>
        <authorList>
            <person name="Floudas D."/>
            <person name="Binder M."/>
            <person name="Riley R."/>
            <person name="Barry K."/>
            <person name="Blanchette R.A."/>
            <person name="Henrissat B."/>
            <person name="Martinez A.T."/>
            <person name="Otillar R."/>
            <person name="Spatafora J.W."/>
            <person name="Yadav J.S."/>
            <person name="Aerts A."/>
            <person name="Benoit I."/>
            <person name="Boyd A."/>
            <person name="Carlson A."/>
            <person name="Copeland A."/>
            <person name="Coutinho P.M."/>
            <person name="de Vries R.P."/>
            <person name="Ferreira P."/>
            <person name="Findley K."/>
            <person name="Foster B."/>
            <person name="Gaskell J."/>
            <person name="Glotzer D."/>
            <person name="Gorecki P."/>
            <person name="Heitman J."/>
            <person name="Hesse C."/>
            <person name="Hori C."/>
            <person name="Igarashi K."/>
            <person name="Jurgens J.A."/>
            <person name="Kallen N."/>
            <person name="Kersten P."/>
            <person name="Kohler A."/>
            <person name="Kuees U."/>
            <person name="Kumar T.K.A."/>
            <person name="Kuo A."/>
            <person name="LaButti K."/>
            <person name="Larrondo L.F."/>
            <person name="Lindquist E."/>
            <person name="Ling A."/>
            <person name="Lombard V."/>
            <person name="Lucas S."/>
            <person name="Lundell T."/>
            <person name="Martin R."/>
            <person name="McLaughlin D.J."/>
            <person name="Morgenstern I."/>
            <person name="Morin E."/>
            <person name="Murat C."/>
            <person name="Nagy L.G."/>
            <person name="Nolan M."/>
            <person name="Ohm R.A."/>
            <person name="Patyshakuliyeva A."/>
            <person name="Rokas A."/>
            <person name="Ruiz-Duenas F.J."/>
            <person name="Sabat G."/>
            <person name="Salamov A."/>
            <person name="Samejima M."/>
            <person name="Schmutz J."/>
            <person name="Slot J.C."/>
            <person name="St John F."/>
            <person name="Stenlid J."/>
            <person name="Sun H."/>
            <person name="Sun S."/>
            <person name="Syed K."/>
            <person name="Tsang A."/>
            <person name="Wiebenga A."/>
            <person name="Young D."/>
            <person name="Pisabarro A."/>
            <person name="Eastwood D.C."/>
            <person name="Martin F."/>
            <person name="Cullen D."/>
            <person name="Grigoriev I.V."/>
            <person name="Hibbett D.S."/>
        </authorList>
    </citation>
    <scope>NUCLEOTIDE SEQUENCE [LARGE SCALE GENOMIC DNA]</scope>
    <source>
        <strain evidence="1 2">DJM-731 SS1</strain>
    </source>
</reference>
<dbReference type="RefSeq" id="XP_040626427.1">
    <property type="nucleotide sequence ID" value="XM_040773327.1"/>
</dbReference>
<sequence length="67" mass="7838">MAALRNAGRDHSRAHNCVQPRLEFLERRQQQLDPQMDEADVNAQRANLEYVILEIVDYIVLLSSRFL</sequence>
<evidence type="ECO:0000313" key="2">
    <source>
        <dbReference type="Proteomes" id="UP000030653"/>
    </source>
</evidence>
<name>M5FV87_DACPD</name>
<dbReference type="Proteomes" id="UP000030653">
    <property type="component" value="Unassembled WGS sequence"/>
</dbReference>
<keyword evidence="2" id="KW-1185">Reference proteome</keyword>
<organism evidence="1 2">
    <name type="scientific">Dacryopinax primogenitus (strain DJM 731)</name>
    <name type="common">Brown rot fungus</name>
    <dbReference type="NCBI Taxonomy" id="1858805"/>
    <lineage>
        <taxon>Eukaryota</taxon>
        <taxon>Fungi</taxon>
        <taxon>Dikarya</taxon>
        <taxon>Basidiomycota</taxon>
        <taxon>Agaricomycotina</taxon>
        <taxon>Dacrymycetes</taxon>
        <taxon>Dacrymycetales</taxon>
        <taxon>Dacrymycetaceae</taxon>
        <taxon>Dacryopinax</taxon>
    </lineage>
</organism>
<dbReference type="HOGENOM" id="CLU_2812287_0_0_1"/>
<accession>M5FV87</accession>
<proteinExistence type="predicted"/>
<dbReference type="AlphaFoldDB" id="M5FV87"/>
<dbReference type="GeneID" id="63688389"/>
<evidence type="ECO:0000313" key="1">
    <source>
        <dbReference type="EMBL" id="EJT99529.1"/>
    </source>
</evidence>
<protein>
    <submittedName>
        <fullName evidence="1">Uncharacterized protein</fullName>
    </submittedName>
</protein>
<gene>
    <name evidence="1" type="ORF">DACRYDRAFT_23648</name>
</gene>
<dbReference type="EMBL" id="JH795869">
    <property type="protein sequence ID" value="EJT99529.1"/>
    <property type="molecule type" value="Genomic_DNA"/>
</dbReference>